<dbReference type="Pfam" id="PF00462">
    <property type="entry name" value="Glutaredoxin"/>
    <property type="match status" value="1"/>
</dbReference>
<evidence type="ECO:0000259" key="1">
    <source>
        <dbReference type="Pfam" id="PF00462"/>
    </source>
</evidence>
<dbReference type="EMBL" id="JACBYE010000009">
    <property type="protein sequence ID" value="NYS93090.1"/>
    <property type="molecule type" value="Genomic_DNA"/>
</dbReference>
<dbReference type="SUPFAM" id="SSF52833">
    <property type="entry name" value="Thioredoxin-like"/>
    <property type="match status" value="1"/>
</dbReference>
<reference evidence="2 3" key="1">
    <citation type="submission" date="2020-07" db="EMBL/GenBank/DDBJ databases">
        <title>MOT database genomes.</title>
        <authorList>
            <person name="Joseph S."/>
            <person name="Aduse-Opoku J."/>
            <person name="Hashim A."/>
            <person name="Wade W."/>
            <person name="Curtis M."/>
        </authorList>
    </citation>
    <scope>NUCLEOTIDE SEQUENCE [LARGE SCALE GENOMIC DNA]</scope>
    <source>
        <strain evidence="2 3">DSM 100099</strain>
    </source>
</reference>
<dbReference type="InterPro" id="IPR036249">
    <property type="entry name" value="Thioredoxin-like_sf"/>
</dbReference>
<dbReference type="InterPro" id="IPR002109">
    <property type="entry name" value="Glutaredoxin"/>
</dbReference>
<proteinExistence type="predicted"/>
<evidence type="ECO:0000313" key="2">
    <source>
        <dbReference type="EMBL" id="NYS93090.1"/>
    </source>
</evidence>
<organism evidence="2 3">
    <name type="scientific">Sanguibacter inulinus</name>
    <dbReference type="NCBI Taxonomy" id="60922"/>
    <lineage>
        <taxon>Bacteria</taxon>
        <taxon>Bacillati</taxon>
        <taxon>Actinomycetota</taxon>
        <taxon>Actinomycetes</taxon>
        <taxon>Micrococcales</taxon>
        <taxon>Sanguibacteraceae</taxon>
        <taxon>Sanguibacter</taxon>
    </lineage>
</organism>
<accession>A0A853ERF5</accession>
<keyword evidence="3" id="KW-1185">Reference proteome</keyword>
<dbReference type="AlphaFoldDB" id="A0A853ERF5"/>
<gene>
    <name evidence="2" type="ORF">HZZ10_06045</name>
</gene>
<feature type="domain" description="Glutaredoxin" evidence="1">
    <location>
        <begin position="3"/>
        <end position="55"/>
    </location>
</feature>
<protein>
    <submittedName>
        <fullName evidence="2">NrdH-redoxin</fullName>
    </submittedName>
</protein>
<dbReference type="Proteomes" id="UP000561011">
    <property type="component" value="Unassembled WGS sequence"/>
</dbReference>
<sequence length="87" mass="9474">MTVTVHSKPACVQCDATYRKLDKAGVPYEVVDLTERPDLLEQFRAAGHLAAPIVTVTTDGVVTNTWAGFRPDKIAALAAEMENHHGR</sequence>
<dbReference type="CDD" id="cd02976">
    <property type="entry name" value="NrdH"/>
    <property type="match status" value="1"/>
</dbReference>
<name>A0A853ERF5_9MICO</name>
<dbReference type="PROSITE" id="PS51354">
    <property type="entry name" value="GLUTAREDOXIN_2"/>
    <property type="match status" value="1"/>
</dbReference>
<comment type="caution">
    <text evidence="2">The sequence shown here is derived from an EMBL/GenBank/DDBJ whole genome shotgun (WGS) entry which is preliminary data.</text>
</comment>
<dbReference type="Gene3D" id="3.40.30.10">
    <property type="entry name" value="Glutaredoxin"/>
    <property type="match status" value="1"/>
</dbReference>
<dbReference type="RefSeq" id="WP_179912823.1">
    <property type="nucleotide sequence ID" value="NZ_JACBYE010000009.1"/>
</dbReference>
<evidence type="ECO:0000313" key="3">
    <source>
        <dbReference type="Proteomes" id="UP000561011"/>
    </source>
</evidence>